<feature type="compositionally biased region" description="Low complexity" evidence="1">
    <location>
        <begin position="107"/>
        <end position="116"/>
    </location>
</feature>
<feature type="compositionally biased region" description="Low complexity" evidence="1">
    <location>
        <begin position="68"/>
        <end position="82"/>
    </location>
</feature>
<evidence type="ECO:0000313" key="2">
    <source>
        <dbReference type="EMBL" id="KAF6283750.1"/>
    </source>
</evidence>
<reference evidence="2 3" key="1">
    <citation type="journal article" date="2020" name="Nature">
        <title>Six reference-quality genomes reveal evolution of bat adaptations.</title>
        <authorList>
            <person name="Jebb D."/>
            <person name="Huang Z."/>
            <person name="Pippel M."/>
            <person name="Hughes G.M."/>
            <person name="Lavrichenko K."/>
            <person name="Devanna P."/>
            <person name="Winkler S."/>
            <person name="Jermiin L.S."/>
            <person name="Skirmuntt E.C."/>
            <person name="Katzourakis A."/>
            <person name="Burkitt-Gray L."/>
            <person name="Ray D.A."/>
            <person name="Sullivan K.A.M."/>
            <person name="Roscito J.G."/>
            <person name="Kirilenko B.M."/>
            <person name="Davalos L.M."/>
            <person name="Corthals A.P."/>
            <person name="Power M.L."/>
            <person name="Jones G."/>
            <person name="Ransome R.D."/>
            <person name="Dechmann D.K.N."/>
            <person name="Locatelli A.G."/>
            <person name="Puechmaille S.J."/>
            <person name="Fedrigo O."/>
            <person name="Jarvis E.D."/>
            <person name="Hiller M."/>
            <person name="Vernes S.C."/>
            <person name="Myers E.W."/>
            <person name="Teeling E.C."/>
        </authorList>
    </citation>
    <scope>NUCLEOTIDE SEQUENCE [LARGE SCALE GENOMIC DNA]</scope>
    <source>
        <strain evidence="2">MPipKuh1</strain>
        <tissue evidence="2">Flight muscle</tissue>
    </source>
</reference>
<evidence type="ECO:0000256" key="1">
    <source>
        <dbReference type="SAM" id="MobiDB-lite"/>
    </source>
</evidence>
<evidence type="ECO:0000313" key="3">
    <source>
        <dbReference type="Proteomes" id="UP000558488"/>
    </source>
</evidence>
<feature type="region of interest" description="Disordered" evidence="1">
    <location>
        <begin position="1"/>
        <end position="155"/>
    </location>
</feature>
<dbReference type="Proteomes" id="UP000558488">
    <property type="component" value="Unassembled WGS sequence"/>
</dbReference>
<name>A0A7J7S5P2_PIPKU</name>
<sequence length="155" mass="15510">MAASSSEVSEIKGIEGGPQAQGKGPGRSEAGTGPPQAPAEVPEEPEARQSGPDTTLDPVDSEPKAGLAPETTETPTGAPETAQAKDLSSSPGGEPKANSRPKEVCQEPAAKPEPAAGGRGWGPASGASGEALEHRGAGRGGPHHHRLLCHQPGRV</sequence>
<comment type="caution">
    <text evidence="2">The sequence shown here is derived from an EMBL/GenBank/DDBJ whole genome shotgun (WGS) entry which is preliminary data.</text>
</comment>
<dbReference type="EMBL" id="JACAGB010000048">
    <property type="protein sequence ID" value="KAF6283750.1"/>
    <property type="molecule type" value="Genomic_DNA"/>
</dbReference>
<dbReference type="AlphaFoldDB" id="A0A7J7S5P2"/>
<organism evidence="2 3">
    <name type="scientific">Pipistrellus kuhlii</name>
    <name type="common">Kuhl's pipistrelle</name>
    <dbReference type="NCBI Taxonomy" id="59472"/>
    <lineage>
        <taxon>Eukaryota</taxon>
        <taxon>Metazoa</taxon>
        <taxon>Chordata</taxon>
        <taxon>Craniata</taxon>
        <taxon>Vertebrata</taxon>
        <taxon>Euteleostomi</taxon>
        <taxon>Mammalia</taxon>
        <taxon>Eutheria</taxon>
        <taxon>Laurasiatheria</taxon>
        <taxon>Chiroptera</taxon>
        <taxon>Yangochiroptera</taxon>
        <taxon>Vespertilionidae</taxon>
        <taxon>Pipistrellus</taxon>
    </lineage>
</organism>
<protein>
    <submittedName>
        <fullName evidence="2">Uncharacterized protein</fullName>
    </submittedName>
</protein>
<keyword evidence="3" id="KW-1185">Reference proteome</keyword>
<gene>
    <name evidence="2" type="ORF">mPipKuh1_010038</name>
</gene>
<accession>A0A7J7S5P2</accession>
<proteinExistence type="predicted"/>